<organism evidence="2 3">
    <name type="scientific">Palleronia caenipelagi</name>
    <dbReference type="NCBI Taxonomy" id="2489174"/>
    <lineage>
        <taxon>Bacteria</taxon>
        <taxon>Pseudomonadati</taxon>
        <taxon>Pseudomonadota</taxon>
        <taxon>Alphaproteobacteria</taxon>
        <taxon>Rhodobacterales</taxon>
        <taxon>Roseobacteraceae</taxon>
        <taxon>Palleronia</taxon>
    </lineage>
</organism>
<dbReference type="EMBL" id="VFSV01000050">
    <property type="protein sequence ID" value="TRD15271.1"/>
    <property type="molecule type" value="Genomic_DNA"/>
</dbReference>
<comment type="caution">
    <text evidence="2">The sequence shown here is derived from an EMBL/GenBank/DDBJ whole genome shotgun (WGS) entry which is preliminary data.</text>
</comment>
<evidence type="ECO:0000256" key="1">
    <source>
        <dbReference type="ARBA" id="ARBA00023172"/>
    </source>
</evidence>
<evidence type="ECO:0000313" key="2">
    <source>
        <dbReference type="EMBL" id="TRD15271.1"/>
    </source>
</evidence>
<dbReference type="InterPro" id="IPR013762">
    <property type="entry name" value="Integrase-like_cat_sf"/>
</dbReference>
<dbReference type="GO" id="GO:0003677">
    <property type="term" value="F:DNA binding"/>
    <property type="evidence" value="ECO:0007669"/>
    <property type="project" value="InterPro"/>
</dbReference>
<keyword evidence="3" id="KW-1185">Reference proteome</keyword>
<sequence>MTHLDEVELYGPDDPLFPSTALSAKPGTGFCAEGFTRRPWRSSEPVRKIVNGAFKTAGLQAFGPHAFRHMHARHTAKTCTTPAELVAVSQNLGHTDVLTTLRSYGQITRERQHAIVTGEPEAGRLDE</sequence>
<dbReference type="GO" id="GO:0015074">
    <property type="term" value="P:DNA integration"/>
    <property type="evidence" value="ECO:0007669"/>
    <property type="project" value="InterPro"/>
</dbReference>
<protein>
    <recommendedName>
        <fullName evidence="4">Tyr recombinase domain-containing protein</fullName>
    </recommendedName>
</protein>
<evidence type="ECO:0000313" key="3">
    <source>
        <dbReference type="Proteomes" id="UP000318590"/>
    </source>
</evidence>
<evidence type="ECO:0008006" key="4">
    <source>
        <dbReference type="Google" id="ProtNLM"/>
    </source>
</evidence>
<dbReference type="AlphaFoldDB" id="A0A547PM89"/>
<gene>
    <name evidence="2" type="ORF">FEV53_17275</name>
</gene>
<reference evidence="2 3" key="1">
    <citation type="submission" date="2019-06" db="EMBL/GenBank/DDBJ databases">
        <title>Paenimaribius caenipelagi gen. nov., sp. nov., isolated from a tidal flat.</title>
        <authorList>
            <person name="Yoon J.-H."/>
        </authorList>
    </citation>
    <scope>NUCLEOTIDE SEQUENCE [LARGE SCALE GENOMIC DNA]</scope>
    <source>
        <strain evidence="2 3">JBTF-M29</strain>
    </source>
</reference>
<dbReference type="SUPFAM" id="SSF56349">
    <property type="entry name" value="DNA breaking-rejoining enzymes"/>
    <property type="match status" value="1"/>
</dbReference>
<dbReference type="OrthoDB" id="7354488at2"/>
<dbReference type="Gene3D" id="1.10.443.10">
    <property type="entry name" value="Intergrase catalytic core"/>
    <property type="match status" value="1"/>
</dbReference>
<dbReference type="GO" id="GO:0006310">
    <property type="term" value="P:DNA recombination"/>
    <property type="evidence" value="ECO:0007669"/>
    <property type="project" value="UniProtKB-KW"/>
</dbReference>
<accession>A0A547PM89</accession>
<dbReference type="Proteomes" id="UP000318590">
    <property type="component" value="Unassembled WGS sequence"/>
</dbReference>
<name>A0A547PM89_9RHOB</name>
<keyword evidence="1" id="KW-0233">DNA recombination</keyword>
<dbReference type="InterPro" id="IPR011010">
    <property type="entry name" value="DNA_brk_join_enz"/>
</dbReference>
<proteinExistence type="predicted"/>